<dbReference type="EMBL" id="BMAV01017920">
    <property type="protein sequence ID" value="GFY69979.1"/>
    <property type="molecule type" value="Genomic_DNA"/>
</dbReference>
<evidence type="ECO:0000313" key="2">
    <source>
        <dbReference type="EMBL" id="GFY69979.1"/>
    </source>
</evidence>
<protein>
    <submittedName>
        <fullName evidence="2">Uncharacterized protein</fullName>
    </submittedName>
</protein>
<feature type="region of interest" description="Disordered" evidence="1">
    <location>
        <begin position="17"/>
        <end position="41"/>
    </location>
</feature>
<gene>
    <name evidence="2" type="ORF">TNIN_439481</name>
</gene>
<dbReference type="Proteomes" id="UP000886998">
    <property type="component" value="Unassembled WGS sequence"/>
</dbReference>
<feature type="region of interest" description="Disordered" evidence="1">
    <location>
        <begin position="53"/>
        <end position="74"/>
    </location>
</feature>
<accession>A0A8X7CF56</accession>
<evidence type="ECO:0000313" key="3">
    <source>
        <dbReference type="Proteomes" id="UP000886998"/>
    </source>
</evidence>
<keyword evidence="3" id="KW-1185">Reference proteome</keyword>
<comment type="caution">
    <text evidence="2">The sequence shown here is derived from an EMBL/GenBank/DDBJ whole genome shotgun (WGS) entry which is preliminary data.</text>
</comment>
<name>A0A8X7CF56_9ARAC</name>
<feature type="compositionally biased region" description="Polar residues" evidence="1">
    <location>
        <begin position="17"/>
        <end position="27"/>
    </location>
</feature>
<organism evidence="2 3">
    <name type="scientific">Trichonephila inaurata madagascariensis</name>
    <dbReference type="NCBI Taxonomy" id="2747483"/>
    <lineage>
        <taxon>Eukaryota</taxon>
        <taxon>Metazoa</taxon>
        <taxon>Ecdysozoa</taxon>
        <taxon>Arthropoda</taxon>
        <taxon>Chelicerata</taxon>
        <taxon>Arachnida</taxon>
        <taxon>Araneae</taxon>
        <taxon>Araneomorphae</taxon>
        <taxon>Entelegynae</taxon>
        <taxon>Araneoidea</taxon>
        <taxon>Nephilidae</taxon>
        <taxon>Trichonephila</taxon>
        <taxon>Trichonephila inaurata</taxon>
    </lineage>
</organism>
<proteinExistence type="predicted"/>
<dbReference type="AlphaFoldDB" id="A0A8X7CF56"/>
<evidence type="ECO:0000256" key="1">
    <source>
        <dbReference type="SAM" id="MobiDB-lite"/>
    </source>
</evidence>
<sequence length="129" mass="14290">MEKVRCPVPRAFNCNGTQEETSLSQSYGDAADHFTPSSTVGKEEGVENVGRIKGEKKIQPKISAHSSPSLRGSYEASHCRSDIDLAQDLISAFQTEKREKKKNGWQSEMQLEGSYERSRLKLLTACPGL</sequence>
<reference evidence="2" key="1">
    <citation type="submission" date="2020-08" db="EMBL/GenBank/DDBJ databases">
        <title>Multicomponent nature underlies the extraordinary mechanical properties of spider dragline silk.</title>
        <authorList>
            <person name="Kono N."/>
            <person name="Nakamura H."/>
            <person name="Mori M."/>
            <person name="Yoshida Y."/>
            <person name="Ohtoshi R."/>
            <person name="Malay A.D."/>
            <person name="Moran D.A.P."/>
            <person name="Tomita M."/>
            <person name="Numata K."/>
            <person name="Arakawa K."/>
        </authorList>
    </citation>
    <scope>NUCLEOTIDE SEQUENCE</scope>
</reference>